<dbReference type="AlphaFoldDB" id="A0A180GPW9"/>
<reference evidence="2" key="1">
    <citation type="submission" date="2009-11" db="EMBL/GenBank/DDBJ databases">
        <authorList>
            <consortium name="The Broad Institute Genome Sequencing Platform"/>
            <person name="Ward D."/>
            <person name="Feldgarden M."/>
            <person name="Earl A."/>
            <person name="Young S.K."/>
            <person name="Zeng Q."/>
            <person name="Koehrsen M."/>
            <person name="Alvarado L."/>
            <person name="Berlin A."/>
            <person name="Bochicchio J."/>
            <person name="Borenstein D."/>
            <person name="Chapman S.B."/>
            <person name="Chen Z."/>
            <person name="Engels R."/>
            <person name="Freedman E."/>
            <person name="Gellesch M."/>
            <person name="Goldberg J."/>
            <person name="Griggs A."/>
            <person name="Gujja S."/>
            <person name="Heilman E."/>
            <person name="Heiman D."/>
            <person name="Hepburn T."/>
            <person name="Howarth C."/>
            <person name="Jen D."/>
            <person name="Larson L."/>
            <person name="Lewis B."/>
            <person name="Mehta T."/>
            <person name="Park D."/>
            <person name="Pearson M."/>
            <person name="Roberts A."/>
            <person name="Saif S."/>
            <person name="Shea T."/>
            <person name="Shenoy N."/>
            <person name="Sisk P."/>
            <person name="Stolte C."/>
            <person name="Sykes S."/>
            <person name="Thomson T."/>
            <person name="Walk T."/>
            <person name="White J."/>
            <person name="Yandava C."/>
            <person name="Izard J."/>
            <person name="Baranova O.V."/>
            <person name="Blanton J.M."/>
            <person name="Tanner A.C."/>
            <person name="Dewhirst F.E."/>
            <person name="Haas B."/>
            <person name="Nusbaum C."/>
            <person name="Birren B."/>
        </authorList>
    </citation>
    <scope>NUCLEOTIDE SEQUENCE [LARGE SCALE GENOMIC DNA]</scope>
    <source>
        <strain evidence="2">1-1 BBBD Race 1</strain>
    </source>
</reference>
<reference evidence="3" key="4">
    <citation type="submission" date="2025-05" db="UniProtKB">
        <authorList>
            <consortium name="EnsemblFungi"/>
        </authorList>
    </citation>
    <scope>IDENTIFICATION</scope>
    <source>
        <strain evidence="3">isolate 1-1 / race 1 (BBBD)</strain>
    </source>
</reference>
<sequence length="250" mass="26974">MPPIPVDERRSPQPGPSDKGKARDFPDPPSPKPSPHLPQPSPSSTSVDDVLRKAIGPGGFDGLNEDVLKILLVRALTNNSSPGSSASSQLKWQQLGKDIQPSLSIDGSNFPAWSAALRELVATVTRREDYFNQCLFEEDASTALGVLTVIKASIDPALRPSLHGMTAYGAWTSLQDRFAGSSWSMLLARWIGLARTTDDASDSVAASYESFKRGLLDVEERIGGWTTDKLLCFVFHAALICYGSEVANAM</sequence>
<accession>A0A180GPW9</accession>
<evidence type="ECO:0000313" key="4">
    <source>
        <dbReference type="Proteomes" id="UP000005240"/>
    </source>
</evidence>
<proteinExistence type="predicted"/>
<name>A0A180GPW9_PUCT1</name>
<evidence type="ECO:0000256" key="1">
    <source>
        <dbReference type="SAM" id="MobiDB-lite"/>
    </source>
</evidence>
<keyword evidence="4" id="KW-1185">Reference proteome</keyword>
<dbReference type="OrthoDB" id="2507131at2759"/>
<evidence type="ECO:0000313" key="3">
    <source>
        <dbReference type="EnsemblFungi" id="PTTG_05712-t43_1-p1"/>
    </source>
</evidence>
<dbReference type="EMBL" id="ADAS02000040">
    <property type="protein sequence ID" value="OAV94342.1"/>
    <property type="molecule type" value="Genomic_DNA"/>
</dbReference>
<reference evidence="3 4" key="3">
    <citation type="journal article" date="2017" name="G3 (Bethesda)">
        <title>Comparative analysis highlights variable genome content of wheat rusts and divergence of the mating loci.</title>
        <authorList>
            <person name="Cuomo C.A."/>
            <person name="Bakkeren G."/>
            <person name="Khalil H.B."/>
            <person name="Panwar V."/>
            <person name="Joly D."/>
            <person name="Linning R."/>
            <person name="Sakthikumar S."/>
            <person name="Song X."/>
            <person name="Adiconis X."/>
            <person name="Fan L."/>
            <person name="Goldberg J.M."/>
            <person name="Levin J.Z."/>
            <person name="Young S."/>
            <person name="Zeng Q."/>
            <person name="Anikster Y."/>
            <person name="Bruce M."/>
            <person name="Wang M."/>
            <person name="Yin C."/>
            <person name="McCallum B."/>
            <person name="Szabo L.J."/>
            <person name="Hulbert S."/>
            <person name="Chen X."/>
            <person name="Fellers J.P."/>
        </authorList>
    </citation>
    <scope>NUCLEOTIDE SEQUENCE</scope>
    <source>
        <strain evidence="3">isolate 1-1 / race 1 (BBBD)</strain>
        <strain evidence="4">Isolate 1-1 / race 1 (BBBD)</strain>
    </source>
</reference>
<feature type="region of interest" description="Disordered" evidence="1">
    <location>
        <begin position="1"/>
        <end position="50"/>
    </location>
</feature>
<reference evidence="2" key="2">
    <citation type="submission" date="2016-05" db="EMBL/GenBank/DDBJ databases">
        <title>Comparative analysis highlights variable genome content of wheat rusts and divergence of the mating loci.</title>
        <authorList>
            <person name="Cuomo C.A."/>
            <person name="Bakkeren G."/>
            <person name="Szabo L."/>
            <person name="Khalil H."/>
            <person name="Joly D."/>
            <person name="Goldberg J."/>
            <person name="Young S."/>
            <person name="Zeng Q."/>
            <person name="Fellers J."/>
        </authorList>
    </citation>
    <scope>NUCLEOTIDE SEQUENCE [LARGE SCALE GENOMIC DNA]</scope>
    <source>
        <strain evidence="2">1-1 BBBD Race 1</strain>
    </source>
</reference>
<feature type="non-terminal residue" evidence="2">
    <location>
        <position position="250"/>
    </location>
</feature>
<dbReference type="VEuPathDB" id="FungiDB:PTTG_05712"/>
<gene>
    <name evidence="2" type="ORF">PTTG_05712</name>
</gene>
<feature type="compositionally biased region" description="Basic and acidic residues" evidence="1">
    <location>
        <begin position="1"/>
        <end position="11"/>
    </location>
</feature>
<protein>
    <submittedName>
        <fullName evidence="2 3">Uncharacterized protein</fullName>
    </submittedName>
</protein>
<evidence type="ECO:0000313" key="2">
    <source>
        <dbReference type="EMBL" id="OAV94342.1"/>
    </source>
</evidence>
<dbReference type="Proteomes" id="UP000005240">
    <property type="component" value="Unassembled WGS sequence"/>
</dbReference>
<feature type="compositionally biased region" description="Pro residues" evidence="1">
    <location>
        <begin position="27"/>
        <end position="41"/>
    </location>
</feature>
<dbReference type="EnsemblFungi" id="PTTG_05712-t43_1">
    <property type="protein sequence ID" value="PTTG_05712-t43_1-p1"/>
    <property type="gene ID" value="PTTG_05712"/>
</dbReference>
<organism evidence="2">
    <name type="scientific">Puccinia triticina (isolate 1-1 / race 1 (BBBD))</name>
    <name type="common">Brown leaf rust fungus</name>
    <dbReference type="NCBI Taxonomy" id="630390"/>
    <lineage>
        <taxon>Eukaryota</taxon>
        <taxon>Fungi</taxon>
        <taxon>Dikarya</taxon>
        <taxon>Basidiomycota</taxon>
        <taxon>Pucciniomycotina</taxon>
        <taxon>Pucciniomycetes</taxon>
        <taxon>Pucciniales</taxon>
        <taxon>Pucciniaceae</taxon>
        <taxon>Puccinia</taxon>
    </lineage>
</organism>